<protein>
    <submittedName>
        <fullName evidence="4">Rna-binding protein</fullName>
    </submittedName>
</protein>
<feature type="compositionally biased region" description="Basic and acidic residues" evidence="2">
    <location>
        <begin position="49"/>
        <end position="64"/>
    </location>
</feature>
<name>A0A9W7W5V3_9PEZI</name>
<proteinExistence type="predicted"/>
<gene>
    <name evidence="4" type="ORF">Tdes44962_MAKER07498</name>
</gene>
<feature type="compositionally biased region" description="Low complexity" evidence="2">
    <location>
        <begin position="339"/>
        <end position="348"/>
    </location>
</feature>
<comment type="caution">
    <text evidence="4">The sequence shown here is derived from an EMBL/GenBank/DDBJ whole genome shotgun (WGS) entry which is preliminary data.</text>
</comment>
<dbReference type="OrthoDB" id="29221at2759"/>
<feature type="compositionally biased region" description="Basic and acidic residues" evidence="2">
    <location>
        <begin position="295"/>
        <end position="307"/>
    </location>
</feature>
<evidence type="ECO:0000313" key="5">
    <source>
        <dbReference type="Proteomes" id="UP001138500"/>
    </source>
</evidence>
<evidence type="ECO:0000313" key="4">
    <source>
        <dbReference type="EMBL" id="KAH9843305.1"/>
    </source>
</evidence>
<dbReference type="PROSITE" id="PS50102">
    <property type="entry name" value="RRM"/>
    <property type="match status" value="1"/>
</dbReference>
<evidence type="ECO:0000259" key="3">
    <source>
        <dbReference type="PROSITE" id="PS50102"/>
    </source>
</evidence>
<dbReference type="InterPro" id="IPR012677">
    <property type="entry name" value="Nucleotide-bd_a/b_plait_sf"/>
</dbReference>
<dbReference type="GO" id="GO:0003723">
    <property type="term" value="F:RNA binding"/>
    <property type="evidence" value="ECO:0007669"/>
    <property type="project" value="UniProtKB-UniRule"/>
</dbReference>
<feature type="compositionally biased region" description="Low complexity" evidence="2">
    <location>
        <begin position="272"/>
        <end position="291"/>
    </location>
</feature>
<accession>A0A9W7W5V3</accession>
<keyword evidence="1" id="KW-0694">RNA-binding</keyword>
<feature type="compositionally biased region" description="Basic and acidic residues" evidence="2">
    <location>
        <begin position="26"/>
        <end position="36"/>
    </location>
</feature>
<organism evidence="4 5">
    <name type="scientific">Teratosphaeria destructans</name>
    <dbReference type="NCBI Taxonomy" id="418781"/>
    <lineage>
        <taxon>Eukaryota</taxon>
        <taxon>Fungi</taxon>
        <taxon>Dikarya</taxon>
        <taxon>Ascomycota</taxon>
        <taxon>Pezizomycotina</taxon>
        <taxon>Dothideomycetes</taxon>
        <taxon>Dothideomycetidae</taxon>
        <taxon>Mycosphaerellales</taxon>
        <taxon>Teratosphaeriaceae</taxon>
        <taxon>Teratosphaeria</taxon>
    </lineage>
</organism>
<reference evidence="4 5" key="2">
    <citation type="journal article" date="2021" name="Curr. Genet.">
        <title>Genetic response to nitrogen starvation in the aggressive Eucalyptus foliar pathogen Teratosphaeria destructans.</title>
        <authorList>
            <person name="Havenga M."/>
            <person name="Wingfield B.D."/>
            <person name="Wingfield M.J."/>
            <person name="Dreyer L.L."/>
            <person name="Roets F."/>
            <person name="Aylward J."/>
        </authorList>
    </citation>
    <scope>NUCLEOTIDE SEQUENCE [LARGE SCALE GENOMIC DNA]</scope>
    <source>
        <strain evidence="4">CMW44962</strain>
    </source>
</reference>
<sequence length="417" mass="45981">MDSYRPRDRETYDDDRRQQYAGHGSRRQEREYRDLDGPSNNNHSSSSMRMRERPALDYDGDRGFSIKGAGDRGAGVDIESRKQENIQEDTTEGKPSKLLIITGLAATTSPERIADAIRGLERAESIGGIRRLLLIRDRKSQYSMGYAFAEFHTAAAAKASLEQYESQQGFKIDGSAVRITSPHLYVFQPVAIDKFYTPEQYTFVMPHDGQRYRYRDPYSFAEELMINENPPAPKRSADALTDDGKKTKKVKTTKKSRPSFQMPQTWARKPQELPAGAAAEEAGDGSPEGAANDVTYRDRAAKRRAEEAVAAPTGIKMSLKRPSAPAKEMKAPTTGKGESLLAKAGGSTASSAGSLAQQVLNQDLYRGGVGLGHESSRVGNAVEEAERRTKAEGSGDGRAQYAEKAREVNRARFEAMK</sequence>
<dbReference type="SUPFAM" id="SSF54928">
    <property type="entry name" value="RNA-binding domain, RBD"/>
    <property type="match status" value="1"/>
</dbReference>
<dbReference type="InterPro" id="IPR035979">
    <property type="entry name" value="RBD_domain_sf"/>
</dbReference>
<dbReference type="Gene3D" id="3.30.70.330">
    <property type="match status" value="1"/>
</dbReference>
<feature type="region of interest" description="Disordered" evidence="2">
    <location>
        <begin position="228"/>
        <end position="348"/>
    </location>
</feature>
<dbReference type="AlphaFoldDB" id="A0A9W7W5V3"/>
<feature type="region of interest" description="Disordered" evidence="2">
    <location>
        <begin position="371"/>
        <end position="417"/>
    </location>
</feature>
<evidence type="ECO:0000256" key="1">
    <source>
        <dbReference type="PROSITE-ProRule" id="PRU00176"/>
    </source>
</evidence>
<dbReference type="InterPro" id="IPR000504">
    <property type="entry name" value="RRM_dom"/>
</dbReference>
<dbReference type="EMBL" id="RIBY02000391">
    <property type="protein sequence ID" value="KAH9843305.1"/>
    <property type="molecule type" value="Genomic_DNA"/>
</dbReference>
<feature type="compositionally biased region" description="Basic and acidic residues" evidence="2">
    <location>
        <begin position="1"/>
        <end position="18"/>
    </location>
</feature>
<dbReference type="SMART" id="SM00360">
    <property type="entry name" value="RRM"/>
    <property type="match status" value="1"/>
</dbReference>
<feature type="compositionally biased region" description="Basic and acidic residues" evidence="2">
    <location>
        <begin position="384"/>
        <end position="417"/>
    </location>
</feature>
<feature type="compositionally biased region" description="Basic residues" evidence="2">
    <location>
        <begin position="246"/>
        <end position="257"/>
    </location>
</feature>
<evidence type="ECO:0000256" key="2">
    <source>
        <dbReference type="SAM" id="MobiDB-lite"/>
    </source>
</evidence>
<dbReference type="Proteomes" id="UP001138500">
    <property type="component" value="Unassembled WGS sequence"/>
</dbReference>
<reference evidence="4 5" key="1">
    <citation type="journal article" date="2018" name="IMA Fungus">
        <title>IMA Genome-F 10: Nine draft genome sequences of Claviceps purpurea s.lat., including C. arundinis, C. humidiphila, and C. cf. spartinae, pseudomolecules for the pitch canker pathogen Fusarium circinatum, draft genome of Davidsoniella eucalypti, Grosmannia galeiformis, Quambalaria eucalypti, and Teratosphaeria destructans.</title>
        <authorList>
            <person name="Wingfield B.D."/>
            <person name="Liu M."/>
            <person name="Nguyen H.D."/>
            <person name="Lane F.A."/>
            <person name="Morgan S.W."/>
            <person name="De Vos L."/>
            <person name="Wilken P.M."/>
            <person name="Duong T.A."/>
            <person name="Aylward J."/>
            <person name="Coetzee M.P."/>
            <person name="Dadej K."/>
            <person name="De Beer Z.W."/>
            <person name="Findlay W."/>
            <person name="Havenga M."/>
            <person name="Kolarik M."/>
            <person name="Menzies J.G."/>
            <person name="Naidoo K."/>
            <person name="Pochopski O."/>
            <person name="Shoukouhi P."/>
            <person name="Santana Q.C."/>
            <person name="Seifert K.A."/>
            <person name="Soal N."/>
            <person name="Steenkamp E.T."/>
            <person name="Tatham C.T."/>
            <person name="van der Nest M.A."/>
            <person name="Wingfield M.J."/>
        </authorList>
    </citation>
    <scope>NUCLEOTIDE SEQUENCE [LARGE SCALE GENOMIC DNA]</scope>
    <source>
        <strain evidence="4">CMW44962</strain>
    </source>
</reference>
<keyword evidence="5" id="KW-1185">Reference proteome</keyword>
<feature type="compositionally biased region" description="Basic and acidic residues" evidence="2">
    <location>
        <begin position="78"/>
        <end position="94"/>
    </location>
</feature>
<feature type="region of interest" description="Disordered" evidence="2">
    <location>
        <begin position="1"/>
        <end position="94"/>
    </location>
</feature>
<feature type="domain" description="RRM" evidence="3">
    <location>
        <begin position="97"/>
        <end position="179"/>
    </location>
</feature>